<protein>
    <recommendedName>
        <fullName evidence="3">Three-Cys-motif partner protein TcmP</fullName>
    </recommendedName>
</protein>
<evidence type="ECO:0008006" key="3">
    <source>
        <dbReference type="Google" id="ProtNLM"/>
    </source>
</evidence>
<organism evidence="1 2">
    <name type="scientific">Adhaeribacter aerolatus</name>
    <dbReference type="NCBI Taxonomy" id="670289"/>
    <lineage>
        <taxon>Bacteria</taxon>
        <taxon>Pseudomonadati</taxon>
        <taxon>Bacteroidota</taxon>
        <taxon>Cytophagia</taxon>
        <taxon>Cytophagales</taxon>
        <taxon>Hymenobacteraceae</taxon>
        <taxon>Adhaeribacter</taxon>
    </lineage>
</organism>
<gene>
    <name evidence="1" type="ORF">AAE02nite_40460</name>
</gene>
<comment type="caution">
    <text evidence="1">The sequence shown here is derived from an EMBL/GenBank/DDBJ whole genome shotgun (WGS) entry which is preliminary data.</text>
</comment>
<evidence type="ECO:0000313" key="2">
    <source>
        <dbReference type="Proteomes" id="UP000321532"/>
    </source>
</evidence>
<keyword evidence="2" id="KW-1185">Reference proteome</keyword>
<dbReference type="Proteomes" id="UP000321532">
    <property type="component" value="Unassembled WGS sequence"/>
</dbReference>
<proteinExistence type="predicted"/>
<dbReference type="RefSeq" id="WP_146902299.1">
    <property type="nucleotide sequence ID" value="NZ_BJYS01000036.1"/>
</dbReference>
<reference evidence="1 2" key="1">
    <citation type="submission" date="2019-07" db="EMBL/GenBank/DDBJ databases">
        <title>Whole genome shotgun sequence of Adhaeribacter aerolatus NBRC 106133.</title>
        <authorList>
            <person name="Hosoyama A."/>
            <person name="Uohara A."/>
            <person name="Ohji S."/>
            <person name="Ichikawa N."/>
        </authorList>
    </citation>
    <scope>NUCLEOTIDE SEQUENCE [LARGE SCALE GENOMIC DNA]</scope>
    <source>
        <strain evidence="1 2">NBRC 106133</strain>
    </source>
</reference>
<sequence>MAAAEPDIFFKQKRTTSEIKDEILPAYFRTWGTIYLKALSSQSSKALYFIDVNAGEGNTAAGQPTAPLAILENIHQNTSSEIPPDVPVKTFFVNPTQALADKLNANLEQLPYLPALPVAPVVRTEIAFQAEYMNALPTDEPTLIFLDPSRPGLTRQLLLKARQGAATDVLLIFNFNKLRQALLADETGDWEADFWGRRLAEVTEINRTEASAKKRESCFMQSLAAVFKDAGFYTFAFNMLAPGKNPVSQYLLFLTQSLPAYLGMKDFMQVYSEYQEDGVPLFRVTNNPPVPLLPGFFRYLSKYTLDNLTEDLARSRSQFHYKNLQAIYEEHSVGTNYIKSNYRQALEKLRADGILYPVDAQNKKVKAFTDTSVIFYNLHRSKK</sequence>
<dbReference type="EMBL" id="BJYS01000036">
    <property type="protein sequence ID" value="GEO06382.1"/>
    <property type="molecule type" value="Genomic_DNA"/>
</dbReference>
<dbReference type="NCBIfam" id="TIGR04474">
    <property type="entry name" value="tcm_partner"/>
    <property type="match status" value="1"/>
</dbReference>
<evidence type="ECO:0000313" key="1">
    <source>
        <dbReference type="EMBL" id="GEO06382.1"/>
    </source>
</evidence>
<dbReference type="InterPro" id="IPR031009">
    <property type="entry name" value="Tcm_partner"/>
</dbReference>
<name>A0A512B345_9BACT</name>
<dbReference type="OrthoDB" id="845703at2"/>
<accession>A0A512B345</accession>
<dbReference type="AlphaFoldDB" id="A0A512B345"/>